<evidence type="ECO:0000313" key="2">
    <source>
        <dbReference type="EMBL" id="KAH6756228.1"/>
    </source>
</evidence>
<dbReference type="InterPro" id="IPR055357">
    <property type="entry name" value="LRR_At1g61320_AtMIF1"/>
</dbReference>
<evidence type="ECO:0000313" key="3">
    <source>
        <dbReference type="Proteomes" id="UP001190926"/>
    </source>
</evidence>
<dbReference type="InterPro" id="IPR001810">
    <property type="entry name" value="F-box_dom"/>
</dbReference>
<dbReference type="Pfam" id="PF23622">
    <property type="entry name" value="LRR_At1g61320_AtMIF1"/>
    <property type="match status" value="1"/>
</dbReference>
<dbReference type="Gene3D" id="3.80.10.10">
    <property type="entry name" value="Ribonuclease Inhibitor"/>
    <property type="match status" value="1"/>
</dbReference>
<reference evidence="2 3" key="1">
    <citation type="journal article" date="2021" name="Nat. Commun.">
        <title>Incipient diploidization of the medicinal plant Perilla within 10,000 years.</title>
        <authorList>
            <person name="Zhang Y."/>
            <person name="Shen Q."/>
            <person name="Leng L."/>
            <person name="Zhang D."/>
            <person name="Chen S."/>
            <person name="Shi Y."/>
            <person name="Ning Z."/>
            <person name="Chen S."/>
        </authorList>
    </citation>
    <scope>NUCLEOTIDE SEQUENCE [LARGE SCALE GENOMIC DNA]</scope>
    <source>
        <strain evidence="3">cv. PC099</strain>
    </source>
</reference>
<dbReference type="Gene3D" id="1.20.1280.50">
    <property type="match status" value="1"/>
</dbReference>
<dbReference type="CDD" id="cd22160">
    <property type="entry name" value="F-box_AtFBL13-like"/>
    <property type="match status" value="1"/>
</dbReference>
<dbReference type="Proteomes" id="UP001190926">
    <property type="component" value="Unassembled WGS sequence"/>
</dbReference>
<dbReference type="InterPro" id="IPR053781">
    <property type="entry name" value="F-box_AtFBL13-like"/>
</dbReference>
<dbReference type="SUPFAM" id="SSF81383">
    <property type="entry name" value="F-box domain"/>
    <property type="match status" value="1"/>
</dbReference>
<dbReference type="InterPro" id="IPR036047">
    <property type="entry name" value="F-box-like_dom_sf"/>
</dbReference>
<evidence type="ECO:0000259" key="1">
    <source>
        <dbReference type="PROSITE" id="PS50181"/>
    </source>
</evidence>
<proteinExistence type="predicted"/>
<dbReference type="InterPro" id="IPR050232">
    <property type="entry name" value="FBL13/AtMIF1-like"/>
</dbReference>
<dbReference type="PANTHER" id="PTHR31900:SF32">
    <property type="entry name" value="F-BOX_RNI_FBD-LIKE DOMAIN PROTEIN"/>
    <property type="match status" value="1"/>
</dbReference>
<organism evidence="2 3">
    <name type="scientific">Perilla frutescens var. hirtella</name>
    <name type="common">Perilla citriodora</name>
    <name type="synonym">Perilla setoyensis</name>
    <dbReference type="NCBI Taxonomy" id="608512"/>
    <lineage>
        <taxon>Eukaryota</taxon>
        <taxon>Viridiplantae</taxon>
        <taxon>Streptophyta</taxon>
        <taxon>Embryophyta</taxon>
        <taxon>Tracheophyta</taxon>
        <taxon>Spermatophyta</taxon>
        <taxon>Magnoliopsida</taxon>
        <taxon>eudicotyledons</taxon>
        <taxon>Gunneridae</taxon>
        <taxon>Pentapetalae</taxon>
        <taxon>asterids</taxon>
        <taxon>lamiids</taxon>
        <taxon>Lamiales</taxon>
        <taxon>Lamiaceae</taxon>
        <taxon>Nepetoideae</taxon>
        <taxon>Elsholtzieae</taxon>
        <taxon>Perilla</taxon>
    </lineage>
</organism>
<sequence>MKKLKSGQTVDRLSELPDALILKIISSLDMRDVVGTTLLSKRWNNLWTTIPCLCYVNYDISHDNEEEIRNFISQALLLWKGSRIQKFKIHFCGDIYESFYRDMNWWLGFVTEKKVEELYLCLVCDDGLINLPHFLYECSSIRKLSLVECGLHICGDVHWDQLKSLTIECYSVPEDVINRLLVGAPQLEIFELSINASSISSFTIRSRSLKKLSIKKNVYWIREFDQSWDAMLTIWTPNLETLVISGAEYGKCLLMDVSSLTDMTLDFDDLWVMVPGETLRQFLPTFQRVEKLTLSSRCFEMLGFMKGKYSFSPFSNVKLLRVTCDLIKSNQIVGLLEIFPQLKMLDICQRRTIHSAMNPGEPFNSEVDTIKSLMMQLRIVEIGWYKYEKSIFEFIEFFLEHATVIEKMLIQNRGGTNVESDDMILAAEKLLSLQKSFPTVELIFCKK</sequence>
<feature type="domain" description="F-box" evidence="1">
    <location>
        <begin position="10"/>
        <end position="46"/>
    </location>
</feature>
<accession>A0AAD4INP3</accession>
<dbReference type="PROSITE" id="PS50181">
    <property type="entry name" value="FBOX"/>
    <property type="match status" value="1"/>
</dbReference>
<dbReference type="InterPro" id="IPR032675">
    <property type="entry name" value="LRR_dom_sf"/>
</dbReference>
<protein>
    <recommendedName>
        <fullName evidence="1">F-box domain-containing protein</fullName>
    </recommendedName>
</protein>
<keyword evidence="3" id="KW-1185">Reference proteome</keyword>
<gene>
    <name evidence="2" type="ORF">C2S53_004327</name>
</gene>
<dbReference type="AlphaFoldDB" id="A0AAD4INP3"/>
<dbReference type="SUPFAM" id="SSF52058">
    <property type="entry name" value="L domain-like"/>
    <property type="match status" value="1"/>
</dbReference>
<dbReference type="PANTHER" id="PTHR31900">
    <property type="entry name" value="F-BOX/RNI SUPERFAMILY PROTEIN-RELATED"/>
    <property type="match status" value="1"/>
</dbReference>
<dbReference type="EMBL" id="SDAM02029566">
    <property type="protein sequence ID" value="KAH6756228.1"/>
    <property type="molecule type" value="Genomic_DNA"/>
</dbReference>
<dbReference type="Pfam" id="PF00646">
    <property type="entry name" value="F-box"/>
    <property type="match status" value="1"/>
</dbReference>
<name>A0AAD4INP3_PERFH</name>
<comment type="caution">
    <text evidence="2">The sequence shown here is derived from an EMBL/GenBank/DDBJ whole genome shotgun (WGS) entry which is preliminary data.</text>
</comment>